<dbReference type="InterPro" id="IPR036179">
    <property type="entry name" value="Ig-like_dom_sf"/>
</dbReference>
<dbReference type="GO" id="GO:0005737">
    <property type="term" value="C:cytoplasm"/>
    <property type="evidence" value="ECO:0007669"/>
    <property type="project" value="TreeGrafter"/>
</dbReference>
<dbReference type="Pfam" id="PF18119">
    <property type="entry name" value="RIG-I_C"/>
    <property type="match status" value="1"/>
</dbReference>
<dbReference type="EMBL" id="CAJPWZ010003080">
    <property type="protein sequence ID" value="CAG2251243.1"/>
    <property type="molecule type" value="Genomic_DNA"/>
</dbReference>
<dbReference type="Gene3D" id="3.40.50.300">
    <property type="entry name" value="P-loop containing nucleotide triphosphate hydrolases"/>
    <property type="match status" value="2"/>
</dbReference>
<evidence type="ECO:0000313" key="5">
    <source>
        <dbReference type="Proteomes" id="UP000683360"/>
    </source>
</evidence>
<dbReference type="EC" id="3.6.4.13" evidence="4"/>
<sequence>MQSVNSSADESLVFREPLTNKTCYEGEPISLECVVEGGKKPSKWYKGEEAVLSDNIRDDSKDQTYKLSILHATREDAGVYTVKIGNKITDVRLDGKIKIWKAEDDDSENFEKDIDKASLIFMTPKSLSNHLIDSAAVKVSIDMFTLIIFDECHHTHDKSVYNELMSYYRIAKYSGKTHRLPQILGLTASPGTNKAKDLSSAKDHLTKVMANLDVSELSVVKRNKEELLQYTSIPDKVPITSTTRKHDPLKDIIFRAMEYVEHKLNSRIVSNFLSEILHQNRDLYDALHNPPFQKTEVRYIQWIGETKEKVEHVLHKDTQVPRLLHACLRHLELYTECLEINALLEIDQVRDVIMQGYASESFASQSANTEEEREIVSKLRDVFAEIREIGRYIEGNPDIKAVIERIENAYQQLEEDSRFIIFVKTRATAIALAERLPGYLRSTYLTGSHKSVEEGGRPPDQQIDVLEKFRNGEHLCIVATSVGCEGLDVPQCNMMIRYRFSADEISSLQMRVQAEITFYVVQLQVILQSTQKEGQEVIVGTTKEFETEKKNIQRQYLMTQAIDEVSKLNITRDIAIAEKLI</sequence>
<dbReference type="InterPro" id="IPR014001">
    <property type="entry name" value="Helicase_ATP-bd"/>
</dbReference>
<feature type="domain" description="Helicase ATP-binding" evidence="2">
    <location>
        <begin position="106"/>
        <end position="208"/>
    </location>
</feature>
<dbReference type="GO" id="GO:0005524">
    <property type="term" value="F:ATP binding"/>
    <property type="evidence" value="ECO:0007669"/>
    <property type="project" value="InterPro"/>
</dbReference>
<dbReference type="Pfam" id="PF07679">
    <property type="entry name" value="I-set"/>
    <property type="match status" value="1"/>
</dbReference>
<dbReference type="GO" id="GO:0016787">
    <property type="term" value="F:hydrolase activity"/>
    <property type="evidence" value="ECO:0007669"/>
    <property type="project" value="UniProtKB-KW"/>
</dbReference>
<proteinExistence type="predicted"/>
<dbReference type="Gene3D" id="1.20.1320.30">
    <property type="match status" value="1"/>
</dbReference>
<evidence type="ECO:0000313" key="4">
    <source>
        <dbReference type="EMBL" id="CAG2251243.1"/>
    </source>
</evidence>
<dbReference type="GO" id="GO:0003677">
    <property type="term" value="F:DNA binding"/>
    <property type="evidence" value="ECO:0007669"/>
    <property type="project" value="InterPro"/>
</dbReference>
<accession>A0A8S3V4F7</accession>
<dbReference type="InterPro" id="IPR013098">
    <property type="entry name" value="Ig_I-set"/>
</dbReference>
<dbReference type="InterPro" id="IPR006935">
    <property type="entry name" value="Helicase/UvrB_N"/>
</dbReference>
<comment type="caution">
    <text evidence="4">The sequence shown here is derived from an EMBL/GenBank/DDBJ whole genome shotgun (WGS) entry which is preliminary data.</text>
</comment>
<dbReference type="PANTHER" id="PTHR14074">
    <property type="entry name" value="HELICASE WITH DEATH DOMAIN-RELATED"/>
    <property type="match status" value="1"/>
</dbReference>
<dbReference type="Pfam" id="PF04851">
    <property type="entry name" value="ResIII"/>
    <property type="match status" value="1"/>
</dbReference>
<dbReference type="PROSITE" id="PS50835">
    <property type="entry name" value="IG_LIKE"/>
    <property type="match status" value="1"/>
</dbReference>
<evidence type="ECO:0000259" key="2">
    <source>
        <dbReference type="PROSITE" id="PS51192"/>
    </source>
</evidence>
<dbReference type="PROSITE" id="PS51194">
    <property type="entry name" value="HELICASE_CTER"/>
    <property type="match status" value="1"/>
</dbReference>
<dbReference type="SMART" id="SM00490">
    <property type="entry name" value="HELICc"/>
    <property type="match status" value="1"/>
</dbReference>
<dbReference type="SUPFAM" id="SSF48726">
    <property type="entry name" value="Immunoglobulin"/>
    <property type="match status" value="1"/>
</dbReference>
<dbReference type="CDD" id="cd00096">
    <property type="entry name" value="Ig"/>
    <property type="match status" value="1"/>
</dbReference>
<dbReference type="InterPro" id="IPR041204">
    <property type="entry name" value="RIG-I-like_C"/>
</dbReference>
<gene>
    <name evidence="4" type="ORF">MEDL_62913</name>
</gene>
<dbReference type="Pfam" id="PF00271">
    <property type="entry name" value="Helicase_C"/>
    <property type="match status" value="1"/>
</dbReference>
<dbReference type="InterPro" id="IPR013783">
    <property type="entry name" value="Ig-like_fold"/>
</dbReference>
<dbReference type="PROSITE" id="PS51192">
    <property type="entry name" value="HELICASE_ATP_BIND_1"/>
    <property type="match status" value="1"/>
</dbReference>
<dbReference type="OrthoDB" id="416741at2759"/>
<dbReference type="Gene3D" id="2.60.40.10">
    <property type="entry name" value="Immunoglobulins"/>
    <property type="match status" value="1"/>
</dbReference>
<name>A0A8S3V4F7_MYTED</name>
<reference evidence="4" key="1">
    <citation type="submission" date="2021-03" db="EMBL/GenBank/DDBJ databases">
        <authorList>
            <person name="Bekaert M."/>
        </authorList>
    </citation>
    <scope>NUCLEOTIDE SEQUENCE</scope>
</reference>
<dbReference type="GO" id="GO:0003724">
    <property type="term" value="F:RNA helicase activity"/>
    <property type="evidence" value="ECO:0007669"/>
    <property type="project" value="UniProtKB-EC"/>
</dbReference>
<dbReference type="AlphaFoldDB" id="A0A8S3V4F7"/>
<organism evidence="4 5">
    <name type="scientific">Mytilus edulis</name>
    <name type="common">Blue mussel</name>
    <dbReference type="NCBI Taxonomy" id="6550"/>
    <lineage>
        <taxon>Eukaryota</taxon>
        <taxon>Metazoa</taxon>
        <taxon>Spiralia</taxon>
        <taxon>Lophotrochozoa</taxon>
        <taxon>Mollusca</taxon>
        <taxon>Bivalvia</taxon>
        <taxon>Autobranchia</taxon>
        <taxon>Pteriomorphia</taxon>
        <taxon>Mytilida</taxon>
        <taxon>Mytiloidea</taxon>
        <taxon>Mytilidae</taxon>
        <taxon>Mytilinae</taxon>
        <taxon>Mytilus</taxon>
    </lineage>
</organism>
<dbReference type="Proteomes" id="UP000683360">
    <property type="component" value="Unassembled WGS sequence"/>
</dbReference>
<feature type="domain" description="Helicase C-terminal" evidence="3">
    <location>
        <begin position="405"/>
        <end position="574"/>
    </location>
</feature>
<dbReference type="PANTHER" id="PTHR14074:SF16">
    <property type="entry name" value="ANTIVIRAL INNATE IMMUNE RESPONSE RECEPTOR RIG-I"/>
    <property type="match status" value="1"/>
</dbReference>
<dbReference type="InterPro" id="IPR001650">
    <property type="entry name" value="Helicase_C-like"/>
</dbReference>
<keyword evidence="4" id="KW-0378">Hydrolase</keyword>
<dbReference type="SUPFAM" id="SSF52540">
    <property type="entry name" value="P-loop containing nucleoside triphosphate hydrolases"/>
    <property type="match status" value="1"/>
</dbReference>
<evidence type="ECO:0000259" key="1">
    <source>
        <dbReference type="PROSITE" id="PS50835"/>
    </source>
</evidence>
<dbReference type="InterPro" id="IPR027417">
    <property type="entry name" value="P-loop_NTPase"/>
</dbReference>
<protein>
    <submittedName>
        <fullName evidence="4">DDX58</fullName>
        <ecNumber evidence="4">3.6.4.13</ecNumber>
    </submittedName>
</protein>
<feature type="domain" description="Ig-like" evidence="1">
    <location>
        <begin position="25"/>
        <end position="94"/>
    </location>
</feature>
<keyword evidence="5" id="KW-1185">Reference proteome</keyword>
<dbReference type="InterPro" id="IPR007110">
    <property type="entry name" value="Ig-like_dom"/>
</dbReference>
<evidence type="ECO:0000259" key="3">
    <source>
        <dbReference type="PROSITE" id="PS51194"/>
    </source>
</evidence>
<dbReference type="InterPro" id="IPR051363">
    <property type="entry name" value="RLR_Helicase"/>
</dbReference>